<dbReference type="OrthoDB" id="1522169at2"/>
<feature type="transmembrane region" description="Helical" evidence="1">
    <location>
        <begin position="167"/>
        <end position="187"/>
    </location>
</feature>
<evidence type="ECO:0000313" key="2">
    <source>
        <dbReference type="EMBL" id="AFN75508.1"/>
    </source>
</evidence>
<feature type="transmembrane region" description="Helical" evidence="1">
    <location>
        <begin position="60"/>
        <end position="83"/>
    </location>
</feature>
<keyword evidence="1" id="KW-0812">Transmembrane</keyword>
<dbReference type="EMBL" id="CP003557">
    <property type="protein sequence ID" value="AFN75508.1"/>
    <property type="molecule type" value="Genomic_DNA"/>
</dbReference>
<gene>
    <name evidence="2" type="ordered locus">MROS_2278</name>
</gene>
<dbReference type="PROSITE" id="PS50096">
    <property type="entry name" value="IQ"/>
    <property type="match status" value="1"/>
</dbReference>
<organism evidence="2 3">
    <name type="scientific">Melioribacter roseus (strain DSM 23840 / JCM 17771 / VKM B-2668 / P3M-2)</name>
    <dbReference type="NCBI Taxonomy" id="1191523"/>
    <lineage>
        <taxon>Bacteria</taxon>
        <taxon>Pseudomonadati</taxon>
        <taxon>Ignavibacteriota</taxon>
        <taxon>Ignavibacteria</taxon>
        <taxon>Ignavibacteriales</taxon>
        <taxon>Melioribacteraceae</taxon>
        <taxon>Melioribacter</taxon>
    </lineage>
</organism>
<dbReference type="Proteomes" id="UP000009011">
    <property type="component" value="Chromosome"/>
</dbReference>
<feature type="transmembrane region" description="Helical" evidence="1">
    <location>
        <begin position="35"/>
        <end position="54"/>
    </location>
</feature>
<name>I7A2T7_MELRP</name>
<dbReference type="KEGG" id="mro:MROS_2278"/>
<dbReference type="eggNOG" id="COG0457">
    <property type="taxonomic scope" value="Bacteria"/>
</dbReference>
<evidence type="ECO:0000313" key="3">
    <source>
        <dbReference type="Proteomes" id="UP000009011"/>
    </source>
</evidence>
<keyword evidence="1" id="KW-1133">Transmembrane helix</keyword>
<keyword evidence="1" id="KW-0472">Membrane</keyword>
<dbReference type="InterPro" id="IPR011990">
    <property type="entry name" value="TPR-like_helical_dom_sf"/>
</dbReference>
<reference evidence="2 3" key="1">
    <citation type="journal article" date="2013" name="PLoS ONE">
        <title>Genomic analysis of Melioribacter roseus, facultatively anaerobic organotrophic bacterium representing a novel deep lineage within Bacteriodetes/Chlorobi group.</title>
        <authorList>
            <person name="Kadnikov V.V."/>
            <person name="Mardanov A.V."/>
            <person name="Podosokorskaya O.A."/>
            <person name="Gavrilov S.N."/>
            <person name="Kublanov I.V."/>
            <person name="Beletsky A.V."/>
            <person name="Bonch-Osmolovskaya E.A."/>
            <person name="Ravin N.V."/>
        </authorList>
    </citation>
    <scope>NUCLEOTIDE SEQUENCE [LARGE SCALE GENOMIC DNA]</scope>
    <source>
        <strain evidence="3">JCM 17771 / P3M-2</strain>
    </source>
</reference>
<feature type="transmembrane region" description="Helical" evidence="1">
    <location>
        <begin position="92"/>
        <end position="113"/>
    </location>
</feature>
<dbReference type="RefSeq" id="WP_014856940.1">
    <property type="nucleotide sequence ID" value="NC_018178.1"/>
</dbReference>
<feature type="transmembrane region" description="Helical" evidence="1">
    <location>
        <begin position="142"/>
        <end position="160"/>
    </location>
</feature>
<dbReference type="STRING" id="1191523.MROS_2278"/>
<dbReference type="AlphaFoldDB" id="I7A2T7"/>
<dbReference type="SUPFAM" id="SSF48452">
    <property type="entry name" value="TPR-like"/>
    <property type="match status" value="1"/>
</dbReference>
<proteinExistence type="predicted"/>
<keyword evidence="3" id="KW-1185">Reference proteome</keyword>
<sequence length="688" mass="79339">MNGILLFIAGGLVFLKYSDESDSVIAAYRKISIKLFSVALLVLISGFSIYLFVNRCPVEYGIAFYFIITLPSLLTGSVAAYIIKLIFKKHRFVVFILFSIILLSLSLIEFYFYPQVYFYNPIFGYFSGTIYDESIVITDKLIYYRVFSLLTGFVILLASLENKKREILNNTILAALIAALLFTIWIFKPVLGFATNKNLLQNKLGLHIETRHAQIYAPTDYGYGKYAVLLFEYYYERLNDLFESKGEQIQVYLFRDSRQKKELFGSGSVDMSKPWTNQIFTDVGGFESTLKHEIVHALMAKYSNPPFYIPLNPALLEGAASALDNNYYGYPVHFMAKLAYDNGYRTDIKKLFTDFSFYSNYAGVSYVYAGSFVKYLIDKYGINDVIEYYGSNDFVKTFNKTPDAVIEEYYDFLQNLPEINNKEAARLYFGGKPIFKKTCVRYAARETNRGYRYYNQKDFLKATQIFEKVYSETKSYESLQGLIRSYLAQKKYSEALKILSKEIKNFNETPYIYVLKLSYGDVSALANDFEGALSLYKEIKKMKLNPGYYFNSSLKIYLIEQNRIKEYLTGDSAAKKKILLDALQNGAYEVLYELCDLMNSEDDFTEALNKFKYIDNTDENNIFLLMKLSRCALKNGYLKIAKEIAVSAAKGIDGIYWREITAENLRMVNWFVNFSGDTELKTNIPAYD</sequence>
<accession>I7A2T7</accession>
<dbReference type="Gene3D" id="1.25.40.10">
    <property type="entry name" value="Tetratricopeptide repeat domain"/>
    <property type="match status" value="1"/>
</dbReference>
<dbReference type="HOGENOM" id="CLU_399977_0_0_10"/>
<protein>
    <submittedName>
        <fullName evidence="2">Uncharacterized protein</fullName>
    </submittedName>
</protein>
<evidence type="ECO:0000256" key="1">
    <source>
        <dbReference type="SAM" id="Phobius"/>
    </source>
</evidence>